<dbReference type="STRING" id="75743.A0A401Q4Q8"/>
<dbReference type="GO" id="GO:0005634">
    <property type="term" value="C:nucleus"/>
    <property type="evidence" value="ECO:0007669"/>
    <property type="project" value="TreeGrafter"/>
</dbReference>
<dbReference type="InterPro" id="IPR028889">
    <property type="entry name" value="USP"/>
</dbReference>
<keyword evidence="6" id="KW-0378">Hydrolase</keyword>
<dbReference type="OrthoDB" id="2248014at2759"/>
<keyword evidence="15" id="KW-1185">Reference proteome</keyword>
<evidence type="ECO:0000256" key="4">
    <source>
        <dbReference type="ARBA" id="ARBA00022670"/>
    </source>
</evidence>
<evidence type="ECO:0000313" key="14">
    <source>
        <dbReference type="EMBL" id="GCB80352.1"/>
    </source>
</evidence>
<name>A0A401Q4Q8_SCYTO</name>
<evidence type="ECO:0000256" key="12">
    <source>
        <dbReference type="SAM" id="MobiDB-lite"/>
    </source>
</evidence>
<dbReference type="EC" id="3.4.19.12" evidence="3"/>
<evidence type="ECO:0000313" key="15">
    <source>
        <dbReference type="Proteomes" id="UP000288216"/>
    </source>
</evidence>
<keyword evidence="4" id="KW-0645">Protease</keyword>
<keyword evidence="5" id="KW-0833">Ubl conjugation pathway</keyword>
<dbReference type="AlphaFoldDB" id="A0A401Q4Q8"/>
<dbReference type="EMBL" id="BFAA01012284">
    <property type="protein sequence ID" value="GCB80352.1"/>
    <property type="molecule type" value="Genomic_DNA"/>
</dbReference>
<protein>
    <recommendedName>
        <fullName evidence="8">Ubiquitin carboxyl-terminal hydrolase 30</fullName>
        <ecNumber evidence="3">3.4.19.12</ecNumber>
    </recommendedName>
    <alternativeName>
        <fullName evidence="10">Deubiquitinating enzyme 30</fullName>
    </alternativeName>
    <alternativeName>
        <fullName evidence="9">Ubiquitin thioesterase 30</fullName>
    </alternativeName>
    <alternativeName>
        <fullName evidence="11">Ubiquitin-specific-processing protease 30</fullName>
    </alternativeName>
</protein>
<evidence type="ECO:0000256" key="5">
    <source>
        <dbReference type="ARBA" id="ARBA00022786"/>
    </source>
</evidence>
<dbReference type="Proteomes" id="UP000288216">
    <property type="component" value="Unassembled WGS sequence"/>
</dbReference>
<reference evidence="14 15" key="1">
    <citation type="journal article" date="2018" name="Nat. Ecol. Evol.">
        <title>Shark genomes provide insights into elasmobranch evolution and the origin of vertebrates.</title>
        <authorList>
            <person name="Hara Y"/>
            <person name="Yamaguchi K"/>
            <person name="Onimaru K"/>
            <person name="Kadota M"/>
            <person name="Koyanagi M"/>
            <person name="Keeley SD"/>
            <person name="Tatsumi K"/>
            <person name="Tanaka K"/>
            <person name="Motone F"/>
            <person name="Kageyama Y"/>
            <person name="Nozu R"/>
            <person name="Adachi N"/>
            <person name="Nishimura O"/>
            <person name="Nakagawa R"/>
            <person name="Tanegashima C"/>
            <person name="Kiyatake I"/>
            <person name="Matsumoto R"/>
            <person name="Murakumo K"/>
            <person name="Nishida K"/>
            <person name="Terakita A"/>
            <person name="Kuratani S"/>
            <person name="Sato K"/>
            <person name="Hyodo S Kuraku.S."/>
        </authorList>
    </citation>
    <scope>NUCLEOTIDE SEQUENCE [LARGE SCALE GENOMIC DNA]</scope>
</reference>
<evidence type="ECO:0000256" key="3">
    <source>
        <dbReference type="ARBA" id="ARBA00012759"/>
    </source>
</evidence>
<sequence>FSAFLLLVLSNGEETAEDVLDAGSLMEVLRMYKWQMSSFEEQDAHELFHILTAALEDERDRQPRVAHLFDVRSLEAPPDSEEKQLSCRSRGPLLPPPGPWRSQHPFHGRLTSNMVCKRCEQQSPVRYDTFDSLSLSIPTVTWGRPVTLDLCLQHFISSESIKDVVCENCTKEGETLNGQTAENQRTTFIKQLKIGKLPQCLCIHLQRLSWSNCGTPLKRNEHVQFSELLSLDTYKYRSPSQRPGHRRMSRPASTGSLPRMLEETKTVPVHFYNYIFVYTVGYEYRGRCAQWAEGQLQRAENPRKSQDKAPYQCRNRFLNRKETRFLFEFPNATFID</sequence>
<evidence type="ECO:0000256" key="6">
    <source>
        <dbReference type="ARBA" id="ARBA00022801"/>
    </source>
</evidence>
<dbReference type="SUPFAM" id="SSF54001">
    <property type="entry name" value="Cysteine proteinases"/>
    <property type="match status" value="1"/>
</dbReference>
<dbReference type="Gene3D" id="3.90.70.10">
    <property type="entry name" value="Cysteine proteinases"/>
    <property type="match status" value="1"/>
</dbReference>
<comment type="similarity">
    <text evidence="2">Belongs to the peptidase C19 family.</text>
</comment>
<evidence type="ECO:0000256" key="2">
    <source>
        <dbReference type="ARBA" id="ARBA00009085"/>
    </source>
</evidence>
<dbReference type="PANTHER" id="PTHR24006:SF888">
    <property type="entry name" value="UBIQUITIN CARBOXYL-TERMINAL HYDROLASE 30"/>
    <property type="match status" value="1"/>
</dbReference>
<comment type="catalytic activity">
    <reaction evidence="1">
        <text>Thiol-dependent hydrolysis of ester, thioester, amide, peptide and isopeptide bonds formed by the C-terminal Gly of ubiquitin (a 76-residue protein attached to proteins as an intracellular targeting signal).</text>
        <dbReference type="EC" id="3.4.19.12"/>
    </reaction>
</comment>
<dbReference type="CDD" id="cd02662">
    <property type="entry name" value="Peptidase_C19F"/>
    <property type="match status" value="1"/>
</dbReference>
<accession>A0A401Q4Q8</accession>
<dbReference type="GO" id="GO:0016579">
    <property type="term" value="P:protein deubiquitination"/>
    <property type="evidence" value="ECO:0007669"/>
    <property type="project" value="InterPro"/>
</dbReference>
<dbReference type="Pfam" id="PF00443">
    <property type="entry name" value="UCH"/>
    <property type="match status" value="1"/>
</dbReference>
<proteinExistence type="inferred from homology"/>
<keyword evidence="7" id="KW-0788">Thiol protease</keyword>
<dbReference type="GO" id="GO:0004843">
    <property type="term" value="F:cysteine-type deubiquitinase activity"/>
    <property type="evidence" value="ECO:0007669"/>
    <property type="project" value="UniProtKB-EC"/>
</dbReference>
<evidence type="ECO:0000259" key="13">
    <source>
        <dbReference type="PROSITE" id="PS50235"/>
    </source>
</evidence>
<evidence type="ECO:0000256" key="11">
    <source>
        <dbReference type="ARBA" id="ARBA00043004"/>
    </source>
</evidence>
<dbReference type="InterPro" id="IPR038765">
    <property type="entry name" value="Papain-like_cys_pep_sf"/>
</dbReference>
<dbReference type="PANTHER" id="PTHR24006">
    <property type="entry name" value="UBIQUITIN CARBOXYL-TERMINAL HYDROLASE"/>
    <property type="match status" value="1"/>
</dbReference>
<dbReference type="GO" id="GO:0006508">
    <property type="term" value="P:proteolysis"/>
    <property type="evidence" value="ECO:0007669"/>
    <property type="project" value="UniProtKB-KW"/>
</dbReference>
<evidence type="ECO:0000256" key="9">
    <source>
        <dbReference type="ARBA" id="ARBA00041286"/>
    </source>
</evidence>
<evidence type="ECO:0000256" key="8">
    <source>
        <dbReference type="ARBA" id="ARBA00039426"/>
    </source>
</evidence>
<feature type="non-terminal residue" evidence="14">
    <location>
        <position position="1"/>
    </location>
</feature>
<gene>
    <name evidence="14" type="ORF">scyTo_0018086</name>
</gene>
<feature type="domain" description="USP" evidence="13">
    <location>
        <begin position="1"/>
        <end position="321"/>
    </location>
</feature>
<evidence type="ECO:0000256" key="7">
    <source>
        <dbReference type="ARBA" id="ARBA00022807"/>
    </source>
</evidence>
<dbReference type="PROSITE" id="PS50235">
    <property type="entry name" value="USP_3"/>
    <property type="match status" value="1"/>
</dbReference>
<dbReference type="InterPro" id="IPR001394">
    <property type="entry name" value="Peptidase_C19_UCH"/>
</dbReference>
<evidence type="ECO:0000256" key="10">
    <source>
        <dbReference type="ARBA" id="ARBA00042421"/>
    </source>
</evidence>
<feature type="region of interest" description="Disordered" evidence="12">
    <location>
        <begin position="76"/>
        <end position="102"/>
    </location>
</feature>
<organism evidence="14 15">
    <name type="scientific">Scyliorhinus torazame</name>
    <name type="common">Cloudy catshark</name>
    <name type="synonym">Catulus torazame</name>
    <dbReference type="NCBI Taxonomy" id="75743"/>
    <lineage>
        <taxon>Eukaryota</taxon>
        <taxon>Metazoa</taxon>
        <taxon>Chordata</taxon>
        <taxon>Craniata</taxon>
        <taxon>Vertebrata</taxon>
        <taxon>Chondrichthyes</taxon>
        <taxon>Elasmobranchii</taxon>
        <taxon>Galeomorphii</taxon>
        <taxon>Galeoidea</taxon>
        <taxon>Carcharhiniformes</taxon>
        <taxon>Scyliorhinidae</taxon>
        <taxon>Scyliorhinus</taxon>
    </lineage>
</organism>
<dbReference type="InterPro" id="IPR050164">
    <property type="entry name" value="Peptidase_C19"/>
</dbReference>
<evidence type="ECO:0000256" key="1">
    <source>
        <dbReference type="ARBA" id="ARBA00000707"/>
    </source>
</evidence>
<comment type="caution">
    <text evidence="14">The sequence shown here is derived from an EMBL/GenBank/DDBJ whole genome shotgun (WGS) entry which is preliminary data.</text>
</comment>
<dbReference type="GO" id="GO:0005829">
    <property type="term" value="C:cytosol"/>
    <property type="evidence" value="ECO:0007669"/>
    <property type="project" value="TreeGrafter"/>
</dbReference>